<dbReference type="Proteomes" id="UP000621455">
    <property type="component" value="Unassembled WGS sequence"/>
</dbReference>
<evidence type="ECO:0000256" key="1">
    <source>
        <dbReference type="ARBA" id="ARBA00001947"/>
    </source>
</evidence>
<name>A0ABX0NAH3_9BURK</name>
<evidence type="ECO:0000256" key="5">
    <source>
        <dbReference type="ARBA" id="ARBA00022833"/>
    </source>
</evidence>
<dbReference type="EMBL" id="WHJG01000031">
    <property type="protein sequence ID" value="NHZ82308.1"/>
    <property type="molecule type" value="Genomic_DNA"/>
</dbReference>
<comment type="caution">
    <text evidence="7">The sequence shown here is derived from an EMBL/GenBank/DDBJ whole genome shotgun (WGS) entry which is preliminary data.</text>
</comment>
<accession>A0ABX0NAH3</accession>
<keyword evidence="5" id="KW-0862">Zinc</keyword>
<evidence type="ECO:0000256" key="4">
    <source>
        <dbReference type="ARBA" id="ARBA00022801"/>
    </source>
</evidence>
<reference evidence="7 8" key="1">
    <citation type="submission" date="2019-10" db="EMBL/GenBank/DDBJ databases">
        <title>Taxonomy of Antarctic Massilia spp.: description of Massilia rubra sp. nov., Massilia aquatica sp. nov., Massilia mucilaginosa sp. nov., Massilia frigida sp. nov. isolated from streams, lakes and regoliths.</title>
        <authorList>
            <person name="Holochova P."/>
            <person name="Sedlacek I."/>
            <person name="Kralova S."/>
            <person name="Maslanova I."/>
            <person name="Busse H.-J."/>
            <person name="Stankova E."/>
            <person name="Vrbovska V."/>
            <person name="Kovarovic V."/>
            <person name="Bartak M."/>
            <person name="Svec P."/>
            <person name="Pantucek R."/>
        </authorList>
    </citation>
    <scope>NUCLEOTIDE SEQUENCE [LARGE SCALE GENOMIC DNA]</scope>
    <source>
        <strain evidence="7 8">CCM 8695</strain>
    </source>
</reference>
<keyword evidence="4" id="KW-0378">Hydrolase</keyword>
<protein>
    <submittedName>
        <fullName evidence="7">MBL fold metallo-hydrolase</fullName>
    </submittedName>
</protein>
<evidence type="ECO:0000259" key="6">
    <source>
        <dbReference type="SMART" id="SM00849"/>
    </source>
</evidence>
<dbReference type="Pfam" id="PF00753">
    <property type="entry name" value="Lactamase_B"/>
    <property type="match status" value="1"/>
</dbReference>
<dbReference type="SUPFAM" id="SSF56281">
    <property type="entry name" value="Metallo-hydrolase/oxidoreductase"/>
    <property type="match status" value="1"/>
</dbReference>
<dbReference type="RefSeq" id="WP_167090197.1">
    <property type="nucleotide sequence ID" value="NZ_WHJG01000031.1"/>
</dbReference>
<organism evidence="7 8">
    <name type="scientific">Massilia frigida</name>
    <dbReference type="NCBI Taxonomy" id="2609281"/>
    <lineage>
        <taxon>Bacteria</taxon>
        <taxon>Pseudomonadati</taxon>
        <taxon>Pseudomonadota</taxon>
        <taxon>Betaproteobacteria</taxon>
        <taxon>Burkholderiales</taxon>
        <taxon>Oxalobacteraceae</taxon>
        <taxon>Telluria group</taxon>
        <taxon>Massilia</taxon>
    </lineage>
</organism>
<proteinExistence type="inferred from homology"/>
<evidence type="ECO:0000256" key="3">
    <source>
        <dbReference type="ARBA" id="ARBA00022723"/>
    </source>
</evidence>
<dbReference type="InterPro" id="IPR001279">
    <property type="entry name" value="Metallo-B-lactamas"/>
</dbReference>
<feature type="domain" description="Metallo-beta-lactamase" evidence="6">
    <location>
        <begin position="33"/>
        <end position="268"/>
    </location>
</feature>
<dbReference type="InterPro" id="IPR036866">
    <property type="entry name" value="RibonucZ/Hydroxyglut_hydro"/>
</dbReference>
<dbReference type="SMART" id="SM00849">
    <property type="entry name" value="Lactamase_B"/>
    <property type="match status" value="1"/>
</dbReference>
<evidence type="ECO:0000313" key="7">
    <source>
        <dbReference type="EMBL" id="NHZ82308.1"/>
    </source>
</evidence>
<evidence type="ECO:0000256" key="2">
    <source>
        <dbReference type="ARBA" id="ARBA00007749"/>
    </source>
</evidence>
<dbReference type="PANTHER" id="PTHR42978">
    <property type="entry name" value="QUORUM-QUENCHING LACTONASE YTNP-RELATED-RELATED"/>
    <property type="match status" value="1"/>
</dbReference>
<evidence type="ECO:0000313" key="8">
    <source>
        <dbReference type="Proteomes" id="UP000621455"/>
    </source>
</evidence>
<dbReference type="Gene3D" id="3.60.15.10">
    <property type="entry name" value="Ribonuclease Z/Hydroxyacylglutathione hydrolase-like"/>
    <property type="match status" value="1"/>
</dbReference>
<dbReference type="PANTHER" id="PTHR42978:SF2">
    <property type="entry name" value="102 KBASES UNSTABLE REGION: FROM 1 TO 119443"/>
    <property type="match status" value="1"/>
</dbReference>
<keyword evidence="3" id="KW-0479">Metal-binding</keyword>
<dbReference type="InterPro" id="IPR051013">
    <property type="entry name" value="MBL_superfamily_lactonases"/>
</dbReference>
<keyword evidence="8" id="KW-1185">Reference proteome</keyword>
<comment type="cofactor">
    <cofactor evidence="1">
        <name>Zn(2+)</name>
        <dbReference type="ChEBI" id="CHEBI:29105"/>
    </cofactor>
</comment>
<dbReference type="CDD" id="cd07730">
    <property type="entry name" value="metallo-hydrolase-like_MBL-fold"/>
    <property type="match status" value="1"/>
</dbReference>
<comment type="similarity">
    <text evidence="2">Belongs to the metallo-beta-lactamase superfamily.</text>
</comment>
<gene>
    <name evidence="7" type="ORF">F2P44_23945</name>
</gene>
<sequence>MKPIKFHLLKAGHCSHPECIAMRGGRWSSLRFPALCGVIEHPQRGVILFDTGYSSHFFDATQPFPERAYRWVTPPTLAPEEALVAQLARMGIEAGAVRHVIISHYHGDHIAGLKDFPQARFWSTRADYDALRKRSRFGNLVHGCLPALLPADFMTRLDFAEDAKRMALPREFHPFDSGFDLFGDASVAGIALPGHSTGQMGLAFCRADGRHVFLVADACWTRNALDEHRLPTWIASRLFDSRHDYAATFGRLRELAAGRTEVAIVPSHCERTWEAWLNETR</sequence>